<sequence length="164" mass="18203">MKTLYCHQFKLVGHTYLLAATAKGLAFVGSADKDLKELSDFYPEVQLIDDESKLTKIATELKAYLAGKLEKFDVELDVSGTAFQESVWKALEQIPYGQTRNYTQIAEEIHKPKAVRAVGSAIGKNPVLMVIPCHRVITKAGKVGQYRGGAVMKEHLLDLESHLK</sequence>
<dbReference type="InterPro" id="IPR014048">
    <property type="entry name" value="MethylDNA_cys_MeTrfase_DNA-bd"/>
</dbReference>
<evidence type="ECO:0000256" key="3">
    <source>
        <dbReference type="ARBA" id="ARBA00011918"/>
    </source>
</evidence>
<evidence type="ECO:0000313" key="12">
    <source>
        <dbReference type="Proteomes" id="UP000295257"/>
    </source>
</evidence>
<comment type="catalytic activity">
    <reaction evidence="1">
        <text>a 4-O-methyl-thymidine in DNA + L-cysteinyl-[protein] = a thymidine in DNA + S-methyl-L-cysteinyl-[protein]</text>
        <dbReference type="Rhea" id="RHEA:53428"/>
        <dbReference type="Rhea" id="RHEA-COMP:10131"/>
        <dbReference type="Rhea" id="RHEA-COMP:10132"/>
        <dbReference type="Rhea" id="RHEA-COMP:13555"/>
        <dbReference type="Rhea" id="RHEA-COMP:13556"/>
        <dbReference type="ChEBI" id="CHEBI:29950"/>
        <dbReference type="ChEBI" id="CHEBI:82612"/>
        <dbReference type="ChEBI" id="CHEBI:137386"/>
        <dbReference type="ChEBI" id="CHEBI:137387"/>
        <dbReference type="EC" id="2.1.1.63"/>
    </reaction>
</comment>
<reference evidence="11 12" key="1">
    <citation type="journal article" date="2019" name="Appl. Microbiol. Biotechnol.">
        <title>Uncovering carbohydrate metabolism through a genotype-phenotype association study of 56 lactic acid bacteria genomes.</title>
        <authorList>
            <person name="Buron-Moles G."/>
            <person name="Chailyan A."/>
            <person name="Dolejs I."/>
            <person name="Forster J."/>
            <person name="Miks M.H."/>
        </authorList>
    </citation>
    <scope>NUCLEOTIDE SEQUENCE [LARGE SCALE GENOMIC DNA]</scope>
    <source>
        <strain evidence="11 12">ATCC 29644</strain>
    </source>
</reference>
<dbReference type="InterPro" id="IPR036388">
    <property type="entry name" value="WH-like_DNA-bd_sf"/>
</dbReference>
<dbReference type="FunFam" id="1.10.10.10:FF:000214">
    <property type="entry name" value="Methylated-DNA--protein-cysteine methyltransferase"/>
    <property type="match status" value="1"/>
</dbReference>
<dbReference type="RefSeq" id="WP_010019841.1">
    <property type="nucleotide sequence ID" value="NZ_PUFN01000017.1"/>
</dbReference>
<organism evidence="11 12">
    <name type="scientific">Companilactobacillus farciminis</name>
    <dbReference type="NCBI Taxonomy" id="1612"/>
    <lineage>
        <taxon>Bacteria</taxon>
        <taxon>Bacillati</taxon>
        <taxon>Bacillota</taxon>
        <taxon>Bacilli</taxon>
        <taxon>Lactobacillales</taxon>
        <taxon>Lactobacillaceae</taxon>
        <taxon>Companilactobacillus</taxon>
    </lineage>
</organism>
<dbReference type="Pfam" id="PF01035">
    <property type="entry name" value="DNA_binding_1"/>
    <property type="match status" value="1"/>
</dbReference>
<dbReference type="GO" id="GO:0006281">
    <property type="term" value="P:DNA repair"/>
    <property type="evidence" value="ECO:0007669"/>
    <property type="project" value="UniProtKB-KW"/>
</dbReference>
<dbReference type="GO" id="GO:0032259">
    <property type="term" value="P:methylation"/>
    <property type="evidence" value="ECO:0007669"/>
    <property type="project" value="UniProtKB-KW"/>
</dbReference>
<dbReference type="InterPro" id="IPR001497">
    <property type="entry name" value="MethylDNA_cys_MeTrfase_AS"/>
</dbReference>
<dbReference type="PROSITE" id="PS00374">
    <property type="entry name" value="MGMT"/>
    <property type="match status" value="1"/>
</dbReference>
<feature type="domain" description="Methylated-DNA-[protein]-cysteine S-methyltransferase DNA binding" evidence="9">
    <location>
        <begin position="82"/>
        <end position="161"/>
    </location>
</feature>
<evidence type="ECO:0000256" key="8">
    <source>
        <dbReference type="ARBA" id="ARBA00049348"/>
    </source>
</evidence>
<accession>A0A4V3A329</accession>
<dbReference type="EC" id="2.1.1.63" evidence="3"/>
<dbReference type="InterPro" id="IPR008332">
    <property type="entry name" value="MethylG_MeTrfase_N"/>
</dbReference>
<dbReference type="InterPro" id="IPR036217">
    <property type="entry name" value="MethylDNA_cys_MeTrfase_DNAb"/>
</dbReference>
<keyword evidence="7" id="KW-0234">DNA repair</keyword>
<comment type="caution">
    <text evidence="11">The sequence shown here is derived from an EMBL/GenBank/DDBJ whole genome shotgun (WGS) entry which is preliminary data.</text>
</comment>
<evidence type="ECO:0000256" key="1">
    <source>
        <dbReference type="ARBA" id="ARBA00001286"/>
    </source>
</evidence>
<protein>
    <recommendedName>
        <fullName evidence="3">methylated-DNA--[protein]-cysteine S-methyltransferase</fullName>
        <ecNumber evidence="3">2.1.1.63</ecNumber>
    </recommendedName>
</protein>
<comment type="catalytic activity">
    <reaction evidence="8">
        <text>a 6-O-methyl-2'-deoxyguanosine in DNA + L-cysteinyl-[protein] = S-methyl-L-cysteinyl-[protein] + a 2'-deoxyguanosine in DNA</text>
        <dbReference type="Rhea" id="RHEA:24000"/>
        <dbReference type="Rhea" id="RHEA-COMP:10131"/>
        <dbReference type="Rhea" id="RHEA-COMP:10132"/>
        <dbReference type="Rhea" id="RHEA-COMP:11367"/>
        <dbReference type="Rhea" id="RHEA-COMP:11368"/>
        <dbReference type="ChEBI" id="CHEBI:29950"/>
        <dbReference type="ChEBI" id="CHEBI:82612"/>
        <dbReference type="ChEBI" id="CHEBI:85445"/>
        <dbReference type="ChEBI" id="CHEBI:85448"/>
        <dbReference type="EC" id="2.1.1.63"/>
    </reaction>
</comment>
<dbReference type="AlphaFoldDB" id="A0A4V3A329"/>
<dbReference type="PANTHER" id="PTHR10815">
    <property type="entry name" value="METHYLATED-DNA--PROTEIN-CYSTEINE METHYLTRANSFERASE"/>
    <property type="match status" value="1"/>
</dbReference>
<dbReference type="CDD" id="cd06445">
    <property type="entry name" value="ATase"/>
    <property type="match status" value="1"/>
</dbReference>
<feature type="domain" description="Methylguanine DNA methyltransferase ribonuclease-like" evidence="10">
    <location>
        <begin position="17"/>
        <end position="77"/>
    </location>
</feature>
<dbReference type="EMBL" id="PUFN01000017">
    <property type="protein sequence ID" value="TDG72326.1"/>
    <property type="molecule type" value="Genomic_DNA"/>
</dbReference>
<name>A0A4V3A329_9LACO</name>
<keyword evidence="12" id="KW-1185">Reference proteome</keyword>
<evidence type="ECO:0000256" key="7">
    <source>
        <dbReference type="ARBA" id="ARBA00023204"/>
    </source>
</evidence>
<dbReference type="PANTHER" id="PTHR10815:SF12">
    <property type="entry name" value="METHYLATED-DNA--PROTEIN-CYSTEINE METHYLTRANSFERASE, INDUCIBLE"/>
    <property type="match status" value="1"/>
</dbReference>
<dbReference type="Gene3D" id="1.10.10.10">
    <property type="entry name" value="Winged helix-like DNA-binding domain superfamily/Winged helix DNA-binding domain"/>
    <property type="match status" value="1"/>
</dbReference>
<dbReference type="Pfam" id="PF02870">
    <property type="entry name" value="Methyltransf_1N"/>
    <property type="match status" value="1"/>
</dbReference>
<dbReference type="SUPFAM" id="SSF46767">
    <property type="entry name" value="Methylated DNA-protein cysteine methyltransferase, C-terminal domain"/>
    <property type="match status" value="1"/>
</dbReference>
<evidence type="ECO:0000256" key="4">
    <source>
        <dbReference type="ARBA" id="ARBA00022603"/>
    </source>
</evidence>
<dbReference type="GO" id="GO:0003908">
    <property type="term" value="F:methylated-DNA-[protein]-cysteine S-methyltransferase activity"/>
    <property type="evidence" value="ECO:0007669"/>
    <property type="project" value="UniProtKB-EC"/>
</dbReference>
<dbReference type="SUPFAM" id="SSF53155">
    <property type="entry name" value="Methylated DNA-protein cysteine methyltransferase domain"/>
    <property type="match status" value="1"/>
</dbReference>
<keyword evidence="6" id="KW-0227">DNA damage</keyword>
<evidence type="ECO:0000259" key="10">
    <source>
        <dbReference type="Pfam" id="PF02870"/>
    </source>
</evidence>
<dbReference type="OrthoDB" id="9802228at2"/>
<keyword evidence="4" id="KW-0489">Methyltransferase</keyword>
<dbReference type="Proteomes" id="UP000295257">
    <property type="component" value="Unassembled WGS sequence"/>
</dbReference>
<dbReference type="STRING" id="1612.ABB44_10170"/>
<dbReference type="InterPro" id="IPR036631">
    <property type="entry name" value="MGMT_N_sf"/>
</dbReference>
<evidence type="ECO:0000256" key="5">
    <source>
        <dbReference type="ARBA" id="ARBA00022679"/>
    </source>
</evidence>
<evidence type="ECO:0000256" key="6">
    <source>
        <dbReference type="ARBA" id="ARBA00022763"/>
    </source>
</evidence>
<gene>
    <name evidence="11" type="ORF">C5L30_001137</name>
</gene>
<dbReference type="NCBIfam" id="TIGR00589">
    <property type="entry name" value="ogt"/>
    <property type="match status" value="1"/>
</dbReference>
<proteinExistence type="inferred from homology"/>
<dbReference type="Gene3D" id="3.30.160.70">
    <property type="entry name" value="Methylated DNA-protein cysteine methyltransferase domain"/>
    <property type="match status" value="1"/>
</dbReference>
<keyword evidence="5" id="KW-0808">Transferase</keyword>
<evidence type="ECO:0000259" key="9">
    <source>
        <dbReference type="Pfam" id="PF01035"/>
    </source>
</evidence>
<comment type="similarity">
    <text evidence="2">Belongs to the MGMT family.</text>
</comment>
<evidence type="ECO:0000313" key="11">
    <source>
        <dbReference type="EMBL" id="TDG72326.1"/>
    </source>
</evidence>
<evidence type="ECO:0000256" key="2">
    <source>
        <dbReference type="ARBA" id="ARBA00008711"/>
    </source>
</evidence>